<gene>
    <name evidence="3" type="ORF">XA68_10044</name>
</gene>
<dbReference type="SUPFAM" id="SSF49562">
    <property type="entry name" value="C2 domain (Calcium/lipid-binding domain, CaLB)"/>
    <property type="match status" value="1"/>
</dbReference>
<feature type="compositionally biased region" description="Basic and acidic residues" evidence="1">
    <location>
        <begin position="585"/>
        <end position="603"/>
    </location>
</feature>
<dbReference type="Gene3D" id="2.60.40.150">
    <property type="entry name" value="C2 domain"/>
    <property type="match status" value="1"/>
</dbReference>
<dbReference type="OrthoDB" id="73919at2759"/>
<feature type="compositionally biased region" description="Basic and acidic residues" evidence="1">
    <location>
        <begin position="610"/>
        <end position="621"/>
    </location>
</feature>
<feature type="region of interest" description="Disordered" evidence="1">
    <location>
        <begin position="288"/>
        <end position="330"/>
    </location>
</feature>
<dbReference type="EMBL" id="LAZP02000001">
    <property type="protein sequence ID" value="PFH63407.1"/>
    <property type="molecule type" value="Genomic_DNA"/>
</dbReference>
<feature type="compositionally biased region" description="Basic and acidic residues" evidence="1">
    <location>
        <begin position="457"/>
        <end position="474"/>
    </location>
</feature>
<dbReference type="PANTHER" id="PTHR47800:SF5">
    <property type="entry name" value="FER-1-LIKE PROTEIN 6"/>
    <property type="match status" value="1"/>
</dbReference>
<dbReference type="InterPro" id="IPR000008">
    <property type="entry name" value="C2_dom"/>
</dbReference>
<feature type="region of interest" description="Disordered" evidence="1">
    <location>
        <begin position="560"/>
        <end position="621"/>
    </location>
</feature>
<feature type="compositionally biased region" description="Polar residues" evidence="1">
    <location>
        <begin position="10"/>
        <end position="31"/>
    </location>
</feature>
<dbReference type="GO" id="GO:0010628">
    <property type="term" value="P:positive regulation of gene expression"/>
    <property type="evidence" value="ECO:0007669"/>
    <property type="project" value="TreeGrafter"/>
</dbReference>
<dbReference type="PANTHER" id="PTHR47800">
    <property type="entry name" value="C2 DOMAIN-CONTAINING PROTEIN"/>
    <property type="match status" value="1"/>
</dbReference>
<reference evidence="3 4" key="2">
    <citation type="journal article" date="2017" name="Sci. Rep.">
        <title>Ant-infecting Ophiocordyceps genomes reveal a high diversity of potential behavioral manipulation genes and a possible major role for enterotoxins.</title>
        <authorList>
            <person name="de Bekker C."/>
            <person name="Ohm R.A."/>
            <person name="Evans H.C."/>
            <person name="Brachmann A."/>
            <person name="Hughes D.P."/>
        </authorList>
    </citation>
    <scope>NUCLEOTIDE SEQUENCE [LARGE SCALE GENOMIC DNA]</scope>
    <source>
        <strain evidence="3 4">SC16a</strain>
    </source>
</reference>
<proteinExistence type="predicted"/>
<dbReference type="STRING" id="268505.A0A2A9PVK5"/>
<feature type="compositionally biased region" description="Polar residues" evidence="1">
    <location>
        <begin position="39"/>
        <end position="54"/>
    </location>
</feature>
<evidence type="ECO:0000313" key="4">
    <source>
        <dbReference type="Proteomes" id="UP000037136"/>
    </source>
</evidence>
<protein>
    <recommendedName>
        <fullName evidence="2">C2 domain-containing protein</fullName>
    </recommendedName>
</protein>
<name>A0A2A9PVK5_OPHUN</name>
<feature type="compositionally biased region" description="Pro residues" evidence="1">
    <location>
        <begin position="478"/>
        <end position="488"/>
    </location>
</feature>
<organism evidence="3 4">
    <name type="scientific">Ophiocordyceps unilateralis</name>
    <name type="common">Zombie-ant fungus</name>
    <name type="synonym">Torrubia unilateralis</name>
    <dbReference type="NCBI Taxonomy" id="268505"/>
    <lineage>
        <taxon>Eukaryota</taxon>
        <taxon>Fungi</taxon>
        <taxon>Dikarya</taxon>
        <taxon>Ascomycota</taxon>
        <taxon>Pezizomycotina</taxon>
        <taxon>Sordariomycetes</taxon>
        <taxon>Hypocreomycetidae</taxon>
        <taxon>Hypocreales</taxon>
        <taxon>Ophiocordycipitaceae</taxon>
        <taxon>Ophiocordyceps</taxon>
    </lineage>
</organism>
<evidence type="ECO:0000256" key="1">
    <source>
        <dbReference type="SAM" id="MobiDB-lite"/>
    </source>
</evidence>
<feature type="region of interest" description="Disordered" evidence="1">
    <location>
        <begin position="457"/>
        <end position="491"/>
    </location>
</feature>
<feature type="domain" description="C2" evidence="2">
    <location>
        <begin position="86"/>
        <end position="214"/>
    </location>
</feature>
<feature type="compositionally biased region" description="Low complexity" evidence="1">
    <location>
        <begin position="72"/>
        <end position="89"/>
    </location>
</feature>
<feature type="region of interest" description="Disordered" evidence="1">
    <location>
        <begin position="1"/>
        <end position="100"/>
    </location>
</feature>
<dbReference type="InterPro" id="IPR035892">
    <property type="entry name" value="C2_domain_sf"/>
</dbReference>
<dbReference type="AlphaFoldDB" id="A0A2A9PVK5"/>
<dbReference type="SMART" id="SM00239">
    <property type="entry name" value="C2"/>
    <property type="match status" value="1"/>
</dbReference>
<accession>A0A2A9PVK5</accession>
<dbReference type="PROSITE" id="PS50004">
    <property type="entry name" value="C2"/>
    <property type="match status" value="1"/>
</dbReference>
<reference evidence="3 4" key="1">
    <citation type="journal article" date="2015" name="BMC Genomics">
        <title>Gene expression during zombie ant biting behavior reflects the complexity underlying fungal parasitic behavioral manipulation.</title>
        <authorList>
            <person name="de Bekker C."/>
            <person name="Ohm R.A."/>
            <person name="Loreto R.G."/>
            <person name="Sebastian A."/>
            <person name="Albert I."/>
            <person name="Merrow M."/>
            <person name="Brachmann A."/>
            <person name="Hughes D.P."/>
        </authorList>
    </citation>
    <scope>NUCLEOTIDE SEQUENCE [LARGE SCALE GENOMIC DNA]</scope>
    <source>
        <strain evidence="3 4">SC16a</strain>
    </source>
</reference>
<evidence type="ECO:0000259" key="2">
    <source>
        <dbReference type="PROSITE" id="PS50004"/>
    </source>
</evidence>
<dbReference type="Proteomes" id="UP000037136">
    <property type="component" value="Unassembled WGS sequence"/>
</dbReference>
<keyword evidence="4" id="KW-1185">Reference proteome</keyword>
<sequence length="621" mass="69198">MFEVQHASHRLTSSIPPATPASHQSTHQSFKPSPPHPPQSSFVPRNQPRLSSSMVEAAPEPRRAPSGPEQPPSTSSSSSSGSSKRPPGGIDTTPLPDAPPGFTLRFGFRCAANLAPGDLSTASSDPYLTATLKAAIPRRHKEEPELTHRTPTVRRTTEPEWNDEWIVANVPASGFTLKCRLYDEDSADKDDRLGNVTVKIPKLSASWPGLPPPGREFGAKKRMISKRAFVLKGITNLLQSGRHMTPRLTISIEVLGTSDPPHAQMYTVGPTTWVKHFSPMIGRLIGTKVNADDNDDSHQTPPSSSQGKKKQERKSQKYDFQANQMQLQGPTPPRLYHRYVEFRPFISSMFLSTGLRGKILNTALHKQHSRIYNFDQSTEYGTFEPCSEQASLQFLRLAHFDEGGRVFTYVLTLDGLLRFTETGKEFGIDLLSKHTMHSDVAKYIACSGEFFIRRLQHPDASDDPKPDQKTHPDDAVPGGPPKEPPPRNPAHYQLIIDNDSGTYRPDKSILQELKEFLEKNLPGLGIVTMHCEEEELQKLKEAQRGVKKKEGRLMNVVMNQSESSLSSVEDELDRRDGLWDQQGNESRKEKAYAAMEDPSRMKDAMSSLMRHGDKKGESSKG</sequence>
<comment type="caution">
    <text evidence="3">The sequence shown here is derived from an EMBL/GenBank/DDBJ whole genome shotgun (WGS) entry which is preliminary data.</text>
</comment>
<dbReference type="Pfam" id="PF00168">
    <property type="entry name" value="C2"/>
    <property type="match status" value="1"/>
</dbReference>
<evidence type="ECO:0000313" key="3">
    <source>
        <dbReference type="EMBL" id="PFH63407.1"/>
    </source>
</evidence>